<reference evidence="1 2" key="1">
    <citation type="journal article" date="2018" name="Front. Plant Sci.">
        <title>Red Clover (Trifolium pratense) and Zigzag Clover (T. medium) - A Picture of Genomic Similarities and Differences.</title>
        <authorList>
            <person name="Dluhosova J."/>
            <person name="Istvanek J."/>
            <person name="Nedelnik J."/>
            <person name="Repkova J."/>
        </authorList>
    </citation>
    <scope>NUCLEOTIDE SEQUENCE [LARGE SCALE GENOMIC DNA]</scope>
    <source>
        <strain evidence="2">cv. 10/8</strain>
        <tissue evidence="1">Leaf</tissue>
    </source>
</reference>
<dbReference type="Proteomes" id="UP000265520">
    <property type="component" value="Unassembled WGS sequence"/>
</dbReference>
<comment type="caution">
    <text evidence="1">The sequence shown here is derived from an EMBL/GenBank/DDBJ whole genome shotgun (WGS) entry which is preliminary data.</text>
</comment>
<sequence length="50" mass="5835">IPTMSRAVDNIKDINDKKEVWKVAVKVDDIWTITKSSKEYAEMIIRDIQV</sequence>
<evidence type="ECO:0000313" key="1">
    <source>
        <dbReference type="EMBL" id="MCI40820.1"/>
    </source>
</evidence>
<name>A0A392RYG5_9FABA</name>
<dbReference type="EMBL" id="LXQA010284315">
    <property type="protein sequence ID" value="MCI40820.1"/>
    <property type="molecule type" value="Genomic_DNA"/>
</dbReference>
<dbReference type="AlphaFoldDB" id="A0A392RYG5"/>
<protein>
    <submittedName>
        <fullName evidence="1">Uncharacterized protein</fullName>
    </submittedName>
</protein>
<proteinExistence type="predicted"/>
<keyword evidence="2" id="KW-1185">Reference proteome</keyword>
<organism evidence="1 2">
    <name type="scientific">Trifolium medium</name>
    <dbReference type="NCBI Taxonomy" id="97028"/>
    <lineage>
        <taxon>Eukaryota</taxon>
        <taxon>Viridiplantae</taxon>
        <taxon>Streptophyta</taxon>
        <taxon>Embryophyta</taxon>
        <taxon>Tracheophyta</taxon>
        <taxon>Spermatophyta</taxon>
        <taxon>Magnoliopsida</taxon>
        <taxon>eudicotyledons</taxon>
        <taxon>Gunneridae</taxon>
        <taxon>Pentapetalae</taxon>
        <taxon>rosids</taxon>
        <taxon>fabids</taxon>
        <taxon>Fabales</taxon>
        <taxon>Fabaceae</taxon>
        <taxon>Papilionoideae</taxon>
        <taxon>50 kb inversion clade</taxon>
        <taxon>NPAAA clade</taxon>
        <taxon>Hologalegina</taxon>
        <taxon>IRL clade</taxon>
        <taxon>Trifolieae</taxon>
        <taxon>Trifolium</taxon>
    </lineage>
</organism>
<evidence type="ECO:0000313" key="2">
    <source>
        <dbReference type="Proteomes" id="UP000265520"/>
    </source>
</evidence>
<accession>A0A392RYG5</accession>
<feature type="non-terminal residue" evidence="1">
    <location>
        <position position="1"/>
    </location>
</feature>